<dbReference type="Pfam" id="PF00702">
    <property type="entry name" value="Hydrolase"/>
    <property type="match status" value="1"/>
</dbReference>
<dbReference type="PANTHER" id="PTHR43434:SF1">
    <property type="entry name" value="PHOSPHOGLYCOLATE PHOSPHATASE"/>
    <property type="match status" value="1"/>
</dbReference>
<organism evidence="5 6">
    <name type="scientific">Xylanibacter ruminicola</name>
    <name type="common">Prevotella ruminicola</name>
    <dbReference type="NCBI Taxonomy" id="839"/>
    <lineage>
        <taxon>Bacteria</taxon>
        <taxon>Pseudomonadati</taxon>
        <taxon>Bacteroidota</taxon>
        <taxon>Bacteroidia</taxon>
        <taxon>Bacteroidales</taxon>
        <taxon>Prevotellaceae</taxon>
        <taxon>Xylanibacter</taxon>
    </lineage>
</organism>
<evidence type="ECO:0000256" key="4">
    <source>
        <dbReference type="ARBA" id="ARBA00013078"/>
    </source>
</evidence>
<dbReference type="EMBL" id="BPTT01000001">
    <property type="protein sequence ID" value="GJG32777.1"/>
    <property type="molecule type" value="Genomic_DNA"/>
</dbReference>
<protein>
    <recommendedName>
        <fullName evidence="4">phosphoglycolate phosphatase</fullName>
        <ecNumber evidence="4">3.1.3.18</ecNumber>
    </recommendedName>
</protein>
<dbReference type="InterPro" id="IPR036412">
    <property type="entry name" value="HAD-like_sf"/>
</dbReference>
<dbReference type="OMA" id="HECITSP"/>
<gene>
    <name evidence="5" type="ORF">PRMUPPPA20_08860</name>
</gene>
<name>A0AA37MNH4_XYLRU</name>
<evidence type="ECO:0000256" key="1">
    <source>
        <dbReference type="ARBA" id="ARBA00000830"/>
    </source>
</evidence>
<dbReference type="InterPro" id="IPR050155">
    <property type="entry name" value="HAD-like_hydrolase_sf"/>
</dbReference>
<dbReference type="Proteomes" id="UP000887097">
    <property type="component" value="Unassembled WGS sequence"/>
</dbReference>
<comment type="pathway">
    <text evidence="2">Organic acid metabolism; glycolate biosynthesis; glycolate from 2-phosphoglycolate: step 1/1.</text>
</comment>
<dbReference type="InterPro" id="IPR023214">
    <property type="entry name" value="HAD_sf"/>
</dbReference>
<sequence>MTKQTTIIPSFTTVLIDFDGTLFDTTVADRFSVRGKGLRRFSPEWSKARSLYLEKIRQSPLYDGWEQALEFFKANNIQAAIVSGNNVQVQNVAIKAKAEKYPVLKDVFPKPKVNRIGGTIKSEGDPSLFLHALKQLNVAPEYTIAFGNQMIDAKLASMVGIKAYHCLWGARDEEKELMLADPDHECITSPLQIIDLLR</sequence>
<dbReference type="Gene3D" id="3.40.50.1000">
    <property type="entry name" value="HAD superfamily/HAD-like"/>
    <property type="match status" value="1"/>
</dbReference>
<evidence type="ECO:0000256" key="3">
    <source>
        <dbReference type="ARBA" id="ARBA00006171"/>
    </source>
</evidence>
<reference evidence="5" key="1">
    <citation type="submission" date="2021-08" db="EMBL/GenBank/DDBJ databases">
        <title>Prevotella lacticifex sp. nov., isolated from rumen of cow.</title>
        <authorList>
            <person name="Shinkai T."/>
            <person name="Ikeyama N."/>
            <person name="Kumagai M."/>
            <person name="Ohmori H."/>
            <person name="Sakamoto M."/>
            <person name="Ohkuma M."/>
            <person name="Mitsumori M."/>
        </authorList>
    </citation>
    <scope>NUCLEOTIDE SEQUENCE</scope>
    <source>
        <strain evidence="5">JCM 8259</strain>
    </source>
</reference>
<dbReference type="RefSeq" id="WP_013065114.1">
    <property type="nucleotide sequence ID" value="NZ_BPTT01000001.1"/>
</dbReference>
<dbReference type="GO" id="GO:0006281">
    <property type="term" value="P:DNA repair"/>
    <property type="evidence" value="ECO:0007669"/>
    <property type="project" value="TreeGrafter"/>
</dbReference>
<dbReference type="AlphaFoldDB" id="A0AA37MNH4"/>
<dbReference type="GO" id="GO:0008967">
    <property type="term" value="F:phosphoglycolate phosphatase activity"/>
    <property type="evidence" value="ECO:0007669"/>
    <property type="project" value="UniProtKB-EC"/>
</dbReference>
<proteinExistence type="inferred from homology"/>
<evidence type="ECO:0000313" key="6">
    <source>
        <dbReference type="Proteomes" id="UP000887097"/>
    </source>
</evidence>
<dbReference type="EC" id="3.1.3.18" evidence="4"/>
<dbReference type="PANTHER" id="PTHR43434">
    <property type="entry name" value="PHOSPHOGLYCOLATE PHOSPHATASE"/>
    <property type="match status" value="1"/>
</dbReference>
<comment type="caution">
    <text evidence="5">The sequence shown here is derived from an EMBL/GenBank/DDBJ whole genome shotgun (WGS) entry which is preliminary data.</text>
</comment>
<dbReference type="GO" id="GO:0005829">
    <property type="term" value="C:cytosol"/>
    <property type="evidence" value="ECO:0007669"/>
    <property type="project" value="TreeGrafter"/>
</dbReference>
<dbReference type="GeneID" id="31499922"/>
<evidence type="ECO:0000256" key="2">
    <source>
        <dbReference type="ARBA" id="ARBA00004818"/>
    </source>
</evidence>
<dbReference type="SUPFAM" id="SSF56784">
    <property type="entry name" value="HAD-like"/>
    <property type="match status" value="1"/>
</dbReference>
<evidence type="ECO:0000313" key="5">
    <source>
        <dbReference type="EMBL" id="GJG32777.1"/>
    </source>
</evidence>
<comment type="similarity">
    <text evidence="3">Belongs to the HAD-like hydrolase superfamily. CbbY/CbbZ/Gph/YieH family.</text>
</comment>
<accession>A0AA37MNH4</accession>
<comment type="catalytic activity">
    <reaction evidence="1">
        <text>2-phosphoglycolate + H2O = glycolate + phosphate</text>
        <dbReference type="Rhea" id="RHEA:14369"/>
        <dbReference type="ChEBI" id="CHEBI:15377"/>
        <dbReference type="ChEBI" id="CHEBI:29805"/>
        <dbReference type="ChEBI" id="CHEBI:43474"/>
        <dbReference type="ChEBI" id="CHEBI:58033"/>
        <dbReference type="EC" id="3.1.3.18"/>
    </reaction>
</comment>